<evidence type="ECO:0000256" key="8">
    <source>
        <dbReference type="SAM" id="MobiDB-lite"/>
    </source>
</evidence>
<dbReference type="Pfam" id="PF00097">
    <property type="entry name" value="zf-C3HC4"/>
    <property type="match status" value="1"/>
</dbReference>
<dbReference type="FunFam" id="2.120.10.30:FF:000037">
    <property type="entry name" value="Uncharacterized protein, isoform E"/>
    <property type="match status" value="1"/>
</dbReference>
<feature type="repeat" description="NHL" evidence="6">
    <location>
        <begin position="976"/>
        <end position="1018"/>
    </location>
</feature>
<organism evidence="11 12">
    <name type="scientific">Stegodyphus mimosarum</name>
    <name type="common">African social velvet spider</name>
    <dbReference type="NCBI Taxonomy" id="407821"/>
    <lineage>
        <taxon>Eukaryota</taxon>
        <taxon>Metazoa</taxon>
        <taxon>Ecdysozoa</taxon>
        <taxon>Arthropoda</taxon>
        <taxon>Chelicerata</taxon>
        <taxon>Arachnida</taxon>
        <taxon>Araneae</taxon>
        <taxon>Araneomorphae</taxon>
        <taxon>Entelegynae</taxon>
        <taxon>Eresoidea</taxon>
        <taxon>Eresidae</taxon>
        <taxon>Stegodyphus</taxon>
    </lineage>
</organism>
<dbReference type="STRING" id="407821.A0A087TP45"/>
<dbReference type="GO" id="GO:0000209">
    <property type="term" value="P:protein polyubiquitination"/>
    <property type="evidence" value="ECO:0007669"/>
    <property type="project" value="TreeGrafter"/>
</dbReference>
<feature type="compositionally biased region" description="Low complexity" evidence="8">
    <location>
        <begin position="717"/>
        <end position="729"/>
    </location>
</feature>
<feature type="compositionally biased region" description="Polar residues" evidence="8">
    <location>
        <begin position="320"/>
        <end position="336"/>
    </location>
</feature>
<dbReference type="InterPro" id="IPR018957">
    <property type="entry name" value="Znf_C3HC4_RING-type"/>
</dbReference>
<evidence type="ECO:0000256" key="3">
    <source>
        <dbReference type="ARBA" id="ARBA00022771"/>
    </source>
</evidence>
<feature type="compositionally biased region" description="Basic and acidic residues" evidence="8">
    <location>
        <begin position="368"/>
        <end position="399"/>
    </location>
</feature>
<proteinExistence type="predicted"/>
<protein>
    <submittedName>
        <fullName evidence="11">RING finger protein nhl-1</fullName>
    </submittedName>
</protein>
<feature type="repeat" description="NHL" evidence="6">
    <location>
        <begin position="1213"/>
        <end position="1250"/>
    </location>
</feature>
<dbReference type="Proteomes" id="UP000054359">
    <property type="component" value="Unassembled WGS sequence"/>
</dbReference>
<dbReference type="SUPFAM" id="SSF101898">
    <property type="entry name" value="NHL repeat"/>
    <property type="match status" value="1"/>
</dbReference>
<evidence type="ECO:0000256" key="1">
    <source>
        <dbReference type="ARBA" id="ARBA00022723"/>
    </source>
</evidence>
<feature type="compositionally biased region" description="Pro residues" evidence="8">
    <location>
        <begin position="491"/>
        <end position="500"/>
    </location>
</feature>
<keyword evidence="12" id="KW-1185">Reference proteome</keyword>
<feature type="coiled-coil region" evidence="7">
    <location>
        <begin position="146"/>
        <end position="224"/>
    </location>
</feature>
<feature type="domain" description="RING-type" evidence="9">
    <location>
        <begin position="14"/>
        <end position="56"/>
    </location>
</feature>
<feature type="compositionally biased region" description="Basic and acidic residues" evidence="8">
    <location>
        <begin position="699"/>
        <end position="715"/>
    </location>
</feature>
<feature type="compositionally biased region" description="Polar residues" evidence="8">
    <location>
        <begin position="684"/>
        <end position="693"/>
    </location>
</feature>
<dbReference type="CDD" id="cd16524">
    <property type="entry name" value="RING-HC_NHL-1-like"/>
    <property type="match status" value="1"/>
</dbReference>
<evidence type="ECO:0000256" key="5">
    <source>
        <dbReference type="PROSITE-ProRule" id="PRU00024"/>
    </source>
</evidence>
<evidence type="ECO:0000256" key="4">
    <source>
        <dbReference type="ARBA" id="ARBA00022833"/>
    </source>
</evidence>
<feature type="compositionally biased region" description="Basic and acidic residues" evidence="8">
    <location>
        <begin position="773"/>
        <end position="803"/>
    </location>
</feature>
<keyword evidence="3 5" id="KW-0863">Zinc-finger</keyword>
<feature type="compositionally biased region" description="Basic and acidic residues" evidence="8">
    <location>
        <begin position="943"/>
        <end position="954"/>
    </location>
</feature>
<reference evidence="11 12" key="1">
    <citation type="submission" date="2013-11" db="EMBL/GenBank/DDBJ databases">
        <title>Genome sequencing of Stegodyphus mimosarum.</title>
        <authorList>
            <person name="Bechsgaard J."/>
        </authorList>
    </citation>
    <scope>NUCLEOTIDE SEQUENCE [LARGE SCALE GENOMIC DNA]</scope>
</reference>
<dbReference type="InterPro" id="IPR001258">
    <property type="entry name" value="NHL_repeat"/>
</dbReference>
<feature type="compositionally biased region" description="Polar residues" evidence="8">
    <location>
        <begin position="921"/>
        <end position="936"/>
    </location>
</feature>
<keyword evidence="4" id="KW-0862">Zinc</keyword>
<dbReference type="SUPFAM" id="SSF57850">
    <property type="entry name" value="RING/U-box"/>
    <property type="match status" value="1"/>
</dbReference>
<dbReference type="InterPro" id="IPR001841">
    <property type="entry name" value="Znf_RING"/>
</dbReference>
<evidence type="ECO:0000313" key="12">
    <source>
        <dbReference type="Proteomes" id="UP000054359"/>
    </source>
</evidence>
<dbReference type="PROSITE" id="PS50119">
    <property type="entry name" value="ZF_BBOX"/>
    <property type="match status" value="1"/>
</dbReference>
<evidence type="ECO:0000259" key="9">
    <source>
        <dbReference type="PROSITE" id="PS50089"/>
    </source>
</evidence>
<feature type="compositionally biased region" description="Low complexity" evidence="8">
    <location>
        <begin position="310"/>
        <end position="319"/>
    </location>
</feature>
<evidence type="ECO:0000256" key="2">
    <source>
        <dbReference type="ARBA" id="ARBA00022737"/>
    </source>
</evidence>
<dbReference type="PROSITE" id="PS50089">
    <property type="entry name" value="ZF_RING_2"/>
    <property type="match status" value="1"/>
</dbReference>
<dbReference type="AlphaFoldDB" id="A0A087TP45"/>
<dbReference type="InterPro" id="IPR011042">
    <property type="entry name" value="6-blade_b-propeller_TolB-like"/>
</dbReference>
<dbReference type="EMBL" id="KK116122">
    <property type="protein sequence ID" value="KFM66884.1"/>
    <property type="molecule type" value="Genomic_DNA"/>
</dbReference>
<evidence type="ECO:0000256" key="7">
    <source>
        <dbReference type="SAM" id="Coils"/>
    </source>
</evidence>
<dbReference type="Gene3D" id="3.30.40.10">
    <property type="entry name" value="Zinc/RING finger domain, C3HC4 (zinc finger)"/>
    <property type="match status" value="1"/>
</dbReference>
<dbReference type="PANTHER" id="PTHR24104">
    <property type="entry name" value="E3 UBIQUITIN-PROTEIN LIGASE NHLRC1-RELATED"/>
    <property type="match status" value="1"/>
</dbReference>
<dbReference type="GO" id="GO:0008270">
    <property type="term" value="F:zinc ion binding"/>
    <property type="evidence" value="ECO:0007669"/>
    <property type="project" value="UniProtKB-KW"/>
</dbReference>
<evidence type="ECO:0000259" key="10">
    <source>
        <dbReference type="PROSITE" id="PS50119"/>
    </source>
</evidence>
<feature type="domain" description="B box-type" evidence="10">
    <location>
        <begin position="95"/>
        <end position="138"/>
    </location>
</feature>
<dbReference type="OrthoDB" id="342730at2759"/>
<feature type="compositionally biased region" description="Low complexity" evidence="8">
    <location>
        <begin position="755"/>
        <end position="770"/>
    </location>
</feature>
<feature type="region of interest" description="Disordered" evidence="8">
    <location>
        <begin position="310"/>
        <end position="451"/>
    </location>
</feature>
<dbReference type="InterPro" id="IPR013083">
    <property type="entry name" value="Znf_RING/FYVE/PHD"/>
</dbReference>
<keyword evidence="7" id="KW-0175">Coiled coil</keyword>
<sequence length="1250" mass="140504">MSSPWFRMDQLLKCSVCSDRFRNPKLLPCNHTFCAEPCLERAVERGKQQVKCPECSAEHRIPLQGGVQGFPNNVTLGRFLELRQQVSGREPDLPASMQRCNTCKEKGQLEMCAHCNRKVCKDCKTAHVNILRKEIALINGQVREGLQQLSSALHTTEENAEKLQKNYIQVKDEIEEVVRRYTRDLLDTEAKLKHHLDIYLKSELKNMRRLEHDLQIELNNVNSNCDLVDKYVNNGVDWTDAELTDYKEIFQKTLEFLRAFDSDPTDCIRKVKFHPRSDPDVIHKTLIDFAEVKLNDECFTTGSNGDISNAVSSSSSNLNGPTVTLTPPQNNALSRSQSDHRLASHRQSQKKDRMQNEDMGPLSRRFRERFAMDRDSSEGDSNREHSPSSWRKELDDVRSNQKNRFSSREAIDESDSYEADAYSRNRTSFRIPEDGHISPVRDHVTETEDATKGPLSGVIKILDSPHVMERLHHSEVKQKKQKEEEERKAKMPPPAPPPVSRPMTRQMSEDEIEKQKKENKAAAAATASATATSNTASSKTVLGSETSRTPKTSTTAKVEDSPARSYLSKYSSSRTTAEDSSPPRTRSSRDTLEDSTARRGQRDTQTPSPRLRSWRTNNSAVTEREVSQSPPGSPTRTRDTQKPPVSPRPTPTGRPASRPFLTKNTSLEKEDSSPTDNSTTSPTQRRSNLTPTPRSGPVSRKEERPKLRLAFRPDPRSPSVSDSSSTSSSDSDDEVDSETAVNRGDISPSVNTLLARSAQARKQSASTQARILGRQDDKSSRPSNRSWRDSIRKEEELSRDIVSSRRKTSVTAEPEGRTSPYSRLYDGRRSSITSGSRVRDLSPEDSYSSRRNRIARSKSSHDLFPAEDSPEDDALTAIRNRYRTRRTREKSPEEAPRSWSQYLKNKYGSSGRAATSGLIRSRTSSSLATAKSGSDNSSDEDDTPRRRDYSRRGDSNSPRGFSLPRRTYMQKGKTCFKFGSRGTERGFFTWPRGVCVGPDNTIVVADSNNHRVQVFNSSGKFIQEFGSYGSSEGEFDCLAAVTVNRIGQYIVSDRYNHRLQVFDPNGRFIRAFGCEGRMEGKFSYPWGVATDNLGFIYVCDKENHRIQVFQGDGTYVTKFGGIGQRPGELEHPHYVAVSTTNRVIVSDSNNHRIQIFDVNGRLLSTFGTEGSEEGQFKYPRGVAVDDQGYLIVGDSGNNRIQIFHPDGTFLRAFGTWGSGDGEFKGLEGLAVSPTGQILVCDRENHRIQVF</sequence>
<dbReference type="OMA" id="EPIVHQR"/>
<evidence type="ECO:0000256" key="6">
    <source>
        <dbReference type="PROSITE-ProRule" id="PRU00504"/>
    </source>
</evidence>
<dbReference type="InterPro" id="IPR000315">
    <property type="entry name" value="Znf_B-box"/>
</dbReference>
<keyword evidence="1" id="KW-0479">Metal-binding</keyword>
<keyword evidence="2" id="KW-0677">Repeat</keyword>
<dbReference type="FunFam" id="2.120.10.30:FF:000013">
    <property type="entry name" value="E3 ubiquitin-protein ligase TRIM71"/>
    <property type="match status" value="2"/>
</dbReference>
<feature type="compositionally biased region" description="Low complexity" evidence="8">
    <location>
        <begin position="674"/>
        <end position="683"/>
    </location>
</feature>
<feature type="compositionally biased region" description="Basic and acidic residues" evidence="8">
    <location>
        <begin position="431"/>
        <end position="451"/>
    </location>
</feature>
<feature type="non-terminal residue" evidence="11">
    <location>
        <position position="1250"/>
    </location>
</feature>
<dbReference type="Gene3D" id="2.120.10.30">
    <property type="entry name" value="TolB, C-terminal domain"/>
    <property type="match status" value="3"/>
</dbReference>
<dbReference type="CDD" id="cd14954">
    <property type="entry name" value="NHL_TRIM71_like"/>
    <property type="match status" value="1"/>
</dbReference>
<dbReference type="GO" id="GO:0061630">
    <property type="term" value="F:ubiquitin protein ligase activity"/>
    <property type="evidence" value="ECO:0007669"/>
    <property type="project" value="TreeGrafter"/>
</dbReference>
<dbReference type="PROSITE" id="PS51125">
    <property type="entry name" value="NHL"/>
    <property type="match status" value="6"/>
</dbReference>
<feature type="compositionally biased region" description="Polar residues" evidence="8">
    <location>
        <begin position="603"/>
        <end position="621"/>
    </location>
</feature>
<feature type="repeat" description="NHL" evidence="6">
    <location>
        <begin position="1022"/>
        <end position="1065"/>
    </location>
</feature>
<feature type="compositionally biased region" description="Basic and acidic residues" evidence="8">
    <location>
        <begin position="466"/>
        <end position="489"/>
    </location>
</feature>
<name>A0A087TP45_STEMI</name>
<dbReference type="PANTHER" id="PTHR24104:SF47">
    <property type="entry name" value="E3 UBIQUITIN-PROTEIN LIGASE NHLRC1"/>
    <property type="match status" value="1"/>
</dbReference>
<accession>A0A087TP45</accession>
<feature type="compositionally biased region" description="Low complexity" evidence="8">
    <location>
        <begin position="521"/>
        <end position="540"/>
    </location>
</feature>
<feature type="region of interest" description="Disordered" evidence="8">
    <location>
        <begin position="465"/>
        <end position="964"/>
    </location>
</feature>
<feature type="repeat" description="NHL" evidence="6">
    <location>
        <begin position="1163"/>
        <end position="1206"/>
    </location>
</feature>
<dbReference type="GO" id="GO:0043161">
    <property type="term" value="P:proteasome-mediated ubiquitin-dependent protein catabolic process"/>
    <property type="evidence" value="ECO:0007669"/>
    <property type="project" value="TreeGrafter"/>
</dbReference>
<dbReference type="InterPro" id="IPR050952">
    <property type="entry name" value="TRIM-NHL_E3_ligases"/>
</dbReference>
<feature type="repeat" description="NHL" evidence="6">
    <location>
        <begin position="1116"/>
        <end position="1159"/>
    </location>
</feature>
<dbReference type="Pfam" id="PF01436">
    <property type="entry name" value="NHL"/>
    <property type="match status" value="5"/>
</dbReference>
<feature type="repeat" description="NHL" evidence="6">
    <location>
        <begin position="1072"/>
        <end position="1112"/>
    </location>
</feature>
<feature type="compositionally biased region" description="Polar residues" evidence="8">
    <location>
        <begin position="541"/>
        <end position="556"/>
    </location>
</feature>
<evidence type="ECO:0000313" key="11">
    <source>
        <dbReference type="EMBL" id="KFM66884.1"/>
    </source>
</evidence>
<gene>
    <name evidence="11" type="ORF">X975_15221</name>
</gene>
<feature type="compositionally biased region" description="Basic and acidic residues" evidence="8">
    <location>
        <begin position="587"/>
        <end position="602"/>
    </location>
</feature>
<dbReference type="SMART" id="SM00184">
    <property type="entry name" value="RING"/>
    <property type="match status" value="1"/>
</dbReference>